<dbReference type="Pfam" id="PF04235">
    <property type="entry name" value="DUF418"/>
    <property type="match status" value="1"/>
</dbReference>
<comment type="caution">
    <text evidence="3">The sequence shown here is derived from an EMBL/GenBank/DDBJ whole genome shotgun (WGS) entry which is preliminary data.</text>
</comment>
<organism evidence="3 4">
    <name type="scientific">Amycolatopsis rubida</name>
    <dbReference type="NCBI Taxonomy" id="112413"/>
    <lineage>
        <taxon>Bacteria</taxon>
        <taxon>Bacillati</taxon>
        <taxon>Actinomycetota</taxon>
        <taxon>Actinomycetes</taxon>
        <taxon>Pseudonocardiales</taxon>
        <taxon>Pseudonocardiaceae</taxon>
        <taxon>Amycolatopsis</taxon>
    </lineage>
</organism>
<reference evidence="3 4" key="1">
    <citation type="submission" date="2020-01" db="EMBL/GenBank/DDBJ databases">
        <title>Insect and environment-associated Actinomycetes.</title>
        <authorList>
            <person name="Currrie C."/>
            <person name="Chevrette M."/>
            <person name="Carlson C."/>
            <person name="Stubbendieck R."/>
            <person name="Wendt-Pienkowski E."/>
        </authorList>
    </citation>
    <scope>NUCLEOTIDE SEQUENCE [LARGE SCALE GENOMIC DNA]</scope>
    <source>
        <strain evidence="3 4">SID8386</strain>
    </source>
</reference>
<evidence type="ECO:0000313" key="3">
    <source>
        <dbReference type="EMBL" id="NEC55629.1"/>
    </source>
</evidence>
<feature type="transmembrane region" description="Helical" evidence="1">
    <location>
        <begin position="20"/>
        <end position="41"/>
    </location>
</feature>
<sequence length="93" mass="10094">MVLLGGLLIALDRPSGRRALWSLAAAGGMAFTWYAAHFAALKLIPKPYSLVFLAIVVAVLLAASAAWRHWRRPGPLEWLVHRATLLVPPGSAR</sequence>
<feature type="transmembrane region" description="Helical" evidence="1">
    <location>
        <begin position="48"/>
        <end position="67"/>
    </location>
</feature>
<evidence type="ECO:0000259" key="2">
    <source>
        <dbReference type="Pfam" id="PF04235"/>
    </source>
</evidence>
<dbReference type="RefSeq" id="WP_067576439.1">
    <property type="nucleotide sequence ID" value="NZ_JAAGNC010000057.1"/>
</dbReference>
<proteinExistence type="predicted"/>
<keyword evidence="1" id="KW-0812">Transmembrane</keyword>
<dbReference type="EMBL" id="JAAGNC010000057">
    <property type="protein sequence ID" value="NEC55629.1"/>
    <property type="molecule type" value="Genomic_DNA"/>
</dbReference>
<feature type="domain" description="DUF418" evidence="2">
    <location>
        <begin position="3"/>
        <end position="85"/>
    </location>
</feature>
<evidence type="ECO:0000313" key="4">
    <source>
        <dbReference type="Proteomes" id="UP000470404"/>
    </source>
</evidence>
<keyword evidence="4" id="KW-1185">Reference proteome</keyword>
<keyword evidence="1" id="KW-0472">Membrane</keyword>
<dbReference type="Proteomes" id="UP000470404">
    <property type="component" value="Unassembled WGS sequence"/>
</dbReference>
<name>A0ABX0BL09_9PSEU</name>
<protein>
    <submittedName>
        <fullName evidence="3">DUF418 domain-containing protein</fullName>
    </submittedName>
</protein>
<evidence type="ECO:0000256" key="1">
    <source>
        <dbReference type="SAM" id="Phobius"/>
    </source>
</evidence>
<keyword evidence="1" id="KW-1133">Transmembrane helix</keyword>
<dbReference type="InterPro" id="IPR007349">
    <property type="entry name" value="DUF418"/>
</dbReference>
<accession>A0ABX0BL09</accession>
<gene>
    <name evidence="3" type="ORF">G3I59_08465</name>
</gene>